<organism evidence="1 2">
    <name type="scientific">Beta vulgaris subsp. vulgaris</name>
    <name type="common">Beet</name>
    <dbReference type="NCBI Taxonomy" id="3555"/>
    <lineage>
        <taxon>Eukaryota</taxon>
        <taxon>Viridiplantae</taxon>
        <taxon>Streptophyta</taxon>
        <taxon>Embryophyta</taxon>
        <taxon>Tracheophyta</taxon>
        <taxon>Spermatophyta</taxon>
        <taxon>Magnoliopsida</taxon>
        <taxon>eudicotyledons</taxon>
        <taxon>Gunneridae</taxon>
        <taxon>Pentapetalae</taxon>
        <taxon>Caryophyllales</taxon>
        <taxon>Chenopodiaceae</taxon>
        <taxon>Betoideae</taxon>
        <taxon>Beta</taxon>
    </lineage>
</organism>
<sequence length="41" mass="4757">MPLLSNAFPLLIHPLFRFFAPREPKILESLAMAVLQYLETQ</sequence>
<proteinExistence type="predicted"/>
<dbReference type="Proteomes" id="UP000035740">
    <property type="component" value="Unassembled WGS sequence"/>
</dbReference>
<keyword evidence="2" id="KW-1185">Reference proteome</keyword>
<gene>
    <name evidence="1" type="ORF">BVRB_1g023020</name>
</gene>
<dbReference type="AlphaFoldDB" id="A0A0J8BF31"/>
<protein>
    <submittedName>
        <fullName evidence="1">Uncharacterized protein</fullName>
    </submittedName>
</protein>
<dbReference type="Gramene" id="KMS99531">
    <property type="protein sequence ID" value="KMS99531"/>
    <property type="gene ID" value="BVRB_1g023020"/>
</dbReference>
<name>A0A0J8BF31_BETVV</name>
<dbReference type="EMBL" id="KQ090215">
    <property type="protein sequence ID" value="KMS99531.1"/>
    <property type="molecule type" value="Genomic_DNA"/>
</dbReference>
<accession>A0A0J8BF31</accession>
<evidence type="ECO:0000313" key="2">
    <source>
        <dbReference type="Proteomes" id="UP000035740"/>
    </source>
</evidence>
<reference evidence="1 2" key="1">
    <citation type="journal article" date="2014" name="Nature">
        <title>The genome of the recently domesticated crop plant sugar beet (Beta vulgaris).</title>
        <authorList>
            <person name="Dohm J.C."/>
            <person name="Minoche A.E."/>
            <person name="Holtgrawe D."/>
            <person name="Capella-Gutierrez S."/>
            <person name="Zakrzewski F."/>
            <person name="Tafer H."/>
            <person name="Rupp O."/>
            <person name="Sorensen T.R."/>
            <person name="Stracke R."/>
            <person name="Reinhardt R."/>
            <person name="Goesmann A."/>
            <person name="Kraft T."/>
            <person name="Schulz B."/>
            <person name="Stadler P.F."/>
            <person name="Schmidt T."/>
            <person name="Gabaldon T."/>
            <person name="Lehrach H."/>
            <person name="Weisshaar B."/>
            <person name="Himmelbauer H."/>
        </authorList>
    </citation>
    <scope>NUCLEOTIDE SEQUENCE [LARGE SCALE GENOMIC DNA]</scope>
    <source>
        <tissue evidence="1">Taproot</tissue>
    </source>
</reference>
<evidence type="ECO:0000313" key="1">
    <source>
        <dbReference type="EMBL" id="KMS99531.1"/>
    </source>
</evidence>